<dbReference type="RefSeq" id="WP_206580803.1">
    <property type="nucleotide sequence ID" value="NZ_JAFJZZ010000001.1"/>
</dbReference>
<feature type="domain" description="CBS" evidence="3">
    <location>
        <begin position="74"/>
        <end position="133"/>
    </location>
</feature>
<keyword evidence="5" id="KW-1185">Reference proteome</keyword>
<evidence type="ECO:0000256" key="1">
    <source>
        <dbReference type="ARBA" id="ARBA00023122"/>
    </source>
</evidence>
<proteinExistence type="predicted"/>
<keyword evidence="1 2" id="KW-0129">CBS domain</keyword>
<name>A0A939D6L8_CLOAM</name>
<dbReference type="Pfam" id="PF00571">
    <property type="entry name" value="CBS"/>
    <property type="match status" value="2"/>
</dbReference>
<feature type="domain" description="CBS" evidence="3">
    <location>
        <begin position="10"/>
        <end position="67"/>
    </location>
</feature>
<reference evidence="4" key="1">
    <citation type="submission" date="2021-02" db="EMBL/GenBank/DDBJ databases">
        <title>Abyssanaerobacter marinus gen.nov., sp., nov, anaerobic bacterium isolated from the Onnuri vent field of Indian Ocean and suggestion of Mogibacteriaceae fam. nov., and proposal of reclassification of ambiguous this family's genus member.</title>
        <authorList>
            <person name="Kim Y.J."/>
            <person name="Yang J.-A."/>
        </authorList>
    </citation>
    <scope>NUCLEOTIDE SEQUENCE</scope>
    <source>
        <strain evidence="4">DSM 2634</strain>
    </source>
</reference>
<accession>A0A939D6L8</accession>
<dbReference type="SUPFAM" id="SSF54631">
    <property type="entry name" value="CBS-domain pair"/>
    <property type="match status" value="1"/>
</dbReference>
<evidence type="ECO:0000256" key="2">
    <source>
        <dbReference type="PROSITE-ProRule" id="PRU00703"/>
    </source>
</evidence>
<protein>
    <submittedName>
        <fullName evidence="4">CBS domain-containing protein</fullName>
    </submittedName>
</protein>
<gene>
    <name evidence="4" type="ORF">JYB65_01430</name>
</gene>
<organism evidence="4 5">
    <name type="scientific">Clostridium aminobutyricum</name>
    <dbReference type="NCBI Taxonomy" id="33953"/>
    <lineage>
        <taxon>Bacteria</taxon>
        <taxon>Bacillati</taxon>
        <taxon>Bacillota</taxon>
        <taxon>Clostridia</taxon>
        <taxon>Eubacteriales</taxon>
        <taxon>Clostridiaceae</taxon>
        <taxon>Clostridium</taxon>
    </lineage>
</organism>
<comment type="caution">
    <text evidence="4">The sequence shown here is derived from an EMBL/GenBank/DDBJ whole genome shotgun (WGS) entry which is preliminary data.</text>
</comment>
<dbReference type="SMART" id="SM00116">
    <property type="entry name" value="CBS"/>
    <property type="match status" value="2"/>
</dbReference>
<dbReference type="PANTHER" id="PTHR43080">
    <property type="entry name" value="CBS DOMAIN-CONTAINING PROTEIN CBSX3, MITOCHONDRIAL"/>
    <property type="match status" value="1"/>
</dbReference>
<evidence type="ECO:0000313" key="5">
    <source>
        <dbReference type="Proteomes" id="UP000664545"/>
    </source>
</evidence>
<sequence length="143" mass="15422">MRIMLIKDLMTPSVSCVRPETPLSQVAQQMKQENVGSIPVCNDNGRVLGIITDRDIVLRAVASGKDASKAEDVMTRDVSCATPNMNTHDAAMLLAKHQVRRLPVVSNDRLVGIISLADIARKPIYVDEAGDALSAISKPNGVM</sequence>
<dbReference type="InterPro" id="IPR000644">
    <property type="entry name" value="CBS_dom"/>
</dbReference>
<dbReference type="PANTHER" id="PTHR43080:SF2">
    <property type="entry name" value="CBS DOMAIN-CONTAINING PROTEIN"/>
    <property type="match status" value="1"/>
</dbReference>
<dbReference type="InterPro" id="IPR051257">
    <property type="entry name" value="Diverse_CBS-Domain"/>
</dbReference>
<dbReference type="PROSITE" id="PS51371">
    <property type="entry name" value="CBS"/>
    <property type="match status" value="2"/>
</dbReference>
<dbReference type="InterPro" id="IPR046342">
    <property type="entry name" value="CBS_dom_sf"/>
</dbReference>
<evidence type="ECO:0000313" key="4">
    <source>
        <dbReference type="EMBL" id="MBN7772025.1"/>
    </source>
</evidence>
<evidence type="ECO:0000259" key="3">
    <source>
        <dbReference type="PROSITE" id="PS51371"/>
    </source>
</evidence>
<dbReference type="Gene3D" id="3.10.580.10">
    <property type="entry name" value="CBS-domain"/>
    <property type="match status" value="1"/>
</dbReference>
<dbReference type="AlphaFoldDB" id="A0A939D6L8"/>
<dbReference type="EMBL" id="JAFJZZ010000001">
    <property type="protein sequence ID" value="MBN7772025.1"/>
    <property type="molecule type" value="Genomic_DNA"/>
</dbReference>
<dbReference type="CDD" id="cd04622">
    <property type="entry name" value="CBS_pair_HRP1_like"/>
    <property type="match status" value="1"/>
</dbReference>
<dbReference type="Proteomes" id="UP000664545">
    <property type="component" value="Unassembled WGS sequence"/>
</dbReference>